<evidence type="ECO:0000259" key="12">
    <source>
        <dbReference type="PROSITE" id="PS50928"/>
    </source>
</evidence>
<dbReference type="PROSITE" id="PS50928">
    <property type="entry name" value="ABC_TM1"/>
    <property type="match status" value="1"/>
</dbReference>
<evidence type="ECO:0000313" key="14">
    <source>
        <dbReference type="Proteomes" id="UP000192907"/>
    </source>
</evidence>
<dbReference type="OrthoDB" id="9795403at2"/>
<sequence length="229" mass="24657">MIEALATWQPLLLTFYLSAVTTSILLLICIPGGWLFLKLPDRFRTPMEAVIALPIVLPPSVLGFYLLMILSPEGPLGRLSSAFGGPALAFTFEGLVIGSVFYSLPFVMQPIVSSYSQVPQQALQLSSSLGAKPWDRFTSVVLPMSRRGILTGAILGFAHTLGEFGVVLMIGGNIPGETRVVSIAIYDHVEALEYQSAHLLSAVLLGLSLGILMLISFLNRGRSIGVRNV</sequence>
<evidence type="ECO:0000256" key="6">
    <source>
        <dbReference type="ARBA" id="ARBA00022505"/>
    </source>
</evidence>
<dbReference type="InterPro" id="IPR011867">
    <property type="entry name" value="ModB_ABC"/>
</dbReference>
<dbReference type="SUPFAM" id="SSF161098">
    <property type="entry name" value="MetI-like"/>
    <property type="match status" value="1"/>
</dbReference>
<keyword evidence="6 11" id="KW-0500">Molybdenum</keyword>
<dbReference type="GO" id="GO:0015098">
    <property type="term" value="F:molybdate ion transmembrane transporter activity"/>
    <property type="evidence" value="ECO:0007669"/>
    <property type="project" value="UniProtKB-UniRule"/>
</dbReference>
<evidence type="ECO:0000256" key="4">
    <source>
        <dbReference type="ARBA" id="ARBA00022448"/>
    </source>
</evidence>
<dbReference type="STRING" id="1513793.SAMN06296036_11693"/>
<dbReference type="NCBIfam" id="TIGR02141">
    <property type="entry name" value="modB_ABC"/>
    <property type="match status" value="1"/>
</dbReference>
<dbReference type="AlphaFoldDB" id="A0A1Y6CFI2"/>
<evidence type="ECO:0000256" key="5">
    <source>
        <dbReference type="ARBA" id="ARBA00022475"/>
    </source>
</evidence>
<proteinExistence type="inferred from homology"/>
<evidence type="ECO:0000256" key="3">
    <source>
        <dbReference type="ARBA" id="ARBA00007069"/>
    </source>
</evidence>
<feature type="transmembrane region" description="Helical" evidence="10">
    <location>
        <begin position="82"/>
        <end position="104"/>
    </location>
</feature>
<dbReference type="RefSeq" id="WP_132321732.1">
    <property type="nucleotide sequence ID" value="NZ_FWZT01000016.1"/>
</dbReference>
<keyword evidence="5 11" id="KW-1003">Cell membrane</keyword>
<dbReference type="InterPro" id="IPR035906">
    <property type="entry name" value="MetI-like_sf"/>
</dbReference>
<protein>
    <recommendedName>
        <fullName evidence="11">Molybdenum transport system permease</fullName>
    </recommendedName>
</protein>
<evidence type="ECO:0000256" key="1">
    <source>
        <dbReference type="ARBA" id="ARBA00002949"/>
    </source>
</evidence>
<reference evidence="14" key="1">
    <citation type="submission" date="2017-04" db="EMBL/GenBank/DDBJ databases">
        <authorList>
            <person name="Varghese N."/>
            <person name="Submissions S."/>
        </authorList>
    </citation>
    <scope>NUCLEOTIDE SEQUENCE [LARGE SCALE GENOMIC DNA]</scope>
    <source>
        <strain evidence="14">RKEM611</strain>
    </source>
</reference>
<feature type="transmembrane region" description="Helical" evidence="10">
    <location>
        <begin position="149"/>
        <end position="170"/>
    </location>
</feature>
<feature type="transmembrane region" description="Helical" evidence="10">
    <location>
        <begin position="49"/>
        <end position="70"/>
    </location>
</feature>
<keyword evidence="9 10" id="KW-0472">Membrane</keyword>
<dbReference type="GO" id="GO:0005886">
    <property type="term" value="C:plasma membrane"/>
    <property type="evidence" value="ECO:0007669"/>
    <property type="project" value="UniProtKB-SubCell"/>
</dbReference>
<feature type="transmembrane region" description="Helical" evidence="10">
    <location>
        <begin position="197"/>
        <end position="218"/>
    </location>
</feature>
<keyword evidence="4 10" id="KW-0813">Transport</keyword>
<evidence type="ECO:0000256" key="2">
    <source>
        <dbReference type="ARBA" id="ARBA00004651"/>
    </source>
</evidence>
<comment type="subcellular location">
    <subcellularLocation>
        <location evidence="2 10">Cell membrane</location>
        <topology evidence="2 10">Multi-pass membrane protein</topology>
    </subcellularLocation>
</comment>
<dbReference type="PANTHER" id="PTHR30183">
    <property type="entry name" value="MOLYBDENUM TRANSPORT SYSTEM PERMEASE PROTEIN MODB"/>
    <property type="match status" value="1"/>
</dbReference>
<gene>
    <name evidence="13" type="ORF">SAMN06296036_11693</name>
</gene>
<evidence type="ECO:0000256" key="8">
    <source>
        <dbReference type="ARBA" id="ARBA00022989"/>
    </source>
</evidence>
<feature type="domain" description="ABC transmembrane type-1" evidence="12">
    <location>
        <begin position="11"/>
        <end position="215"/>
    </location>
</feature>
<dbReference type="InterPro" id="IPR000515">
    <property type="entry name" value="MetI-like"/>
</dbReference>
<evidence type="ECO:0000256" key="9">
    <source>
        <dbReference type="ARBA" id="ARBA00023136"/>
    </source>
</evidence>
<keyword evidence="8 10" id="KW-1133">Transmembrane helix</keyword>
<evidence type="ECO:0000256" key="10">
    <source>
        <dbReference type="RuleBase" id="RU363032"/>
    </source>
</evidence>
<keyword evidence="7 10" id="KW-0812">Transmembrane</keyword>
<dbReference type="Gene3D" id="1.10.3720.10">
    <property type="entry name" value="MetI-like"/>
    <property type="match status" value="1"/>
</dbReference>
<comment type="function">
    <text evidence="1 11">Part of the binding-protein-dependent transport system for molybdenum; probably responsible for the translocation of the substrate across the membrane.</text>
</comment>
<accession>A0A1Y6CFI2</accession>
<comment type="similarity">
    <text evidence="3 11">Belongs to the binding-protein-dependent transport system permease family. CysTW subfamily.</text>
</comment>
<dbReference type="Proteomes" id="UP000192907">
    <property type="component" value="Unassembled WGS sequence"/>
</dbReference>
<feature type="transmembrane region" description="Helical" evidence="10">
    <location>
        <begin position="15"/>
        <end position="37"/>
    </location>
</feature>
<organism evidence="13 14">
    <name type="scientific">Pseudobacteriovorax antillogorgiicola</name>
    <dbReference type="NCBI Taxonomy" id="1513793"/>
    <lineage>
        <taxon>Bacteria</taxon>
        <taxon>Pseudomonadati</taxon>
        <taxon>Bdellovibrionota</taxon>
        <taxon>Oligoflexia</taxon>
        <taxon>Oligoflexales</taxon>
        <taxon>Pseudobacteriovoracaceae</taxon>
        <taxon>Pseudobacteriovorax</taxon>
    </lineage>
</organism>
<name>A0A1Y6CFI2_9BACT</name>
<evidence type="ECO:0000313" key="13">
    <source>
        <dbReference type="EMBL" id="SMF52988.1"/>
    </source>
</evidence>
<evidence type="ECO:0000256" key="11">
    <source>
        <dbReference type="RuleBase" id="RU365097"/>
    </source>
</evidence>
<evidence type="ECO:0000256" key="7">
    <source>
        <dbReference type="ARBA" id="ARBA00022692"/>
    </source>
</evidence>
<dbReference type="PANTHER" id="PTHR30183:SF8">
    <property type="entry name" value="MOLYBDENUM TRANSPORT SYSTEM PERMEASE"/>
    <property type="match status" value="1"/>
</dbReference>
<dbReference type="Pfam" id="PF00528">
    <property type="entry name" value="BPD_transp_1"/>
    <property type="match status" value="1"/>
</dbReference>
<keyword evidence="14" id="KW-1185">Reference proteome</keyword>
<dbReference type="EMBL" id="FWZT01000016">
    <property type="protein sequence ID" value="SMF52988.1"/>
    <property type="molecule type" value="Genomic_DNA"/>
</dbReference>
<dbReference type="CDD" id="cd06261">
    <property type="entry name" value="TM_PBP2"/>
    <property type="match status" value="1"/>
</dbReference>